<dbReference type="PANTHER" id="PTHR47540">
    <property type="entry name" value="THIAMINE REPRESSIBLE GENES REGULATORY PROTEIN THI5"/>
    <property type="match status" value="1"/>
</dbReference>
<dbReference type="PROSITE" id="PS50048">
    <property type="entry name" value="ZN2_CY6_FUNGAL_2"/>
    <property type="match status" value="1"/>
</dbReference>
<proteinExistence type="predicted"/>
<keyword evidence="5" id="KW-0539">Nucleus</keyword>
<dbReference type="CDD" id="cd00067">
    <property type="entry name" value="GAL4"/>
    <property type="match status" value="1"/>
</dbReference>
<accession>A0A478EAS4</accession>
<dbReference type="Proteomes" id="UP000053095">
    <property type="component" value="Unassembled WGS sequence"/>
</dbReference>
<dbReference type="EMBL" id="DF933840">
    <property type="protein sequence ID" value="GAM42327.1"/>
    <property type="molecule type" value="Genomic_DNA"/>
</dbReference>
<keyword evidence="3" id="KW-0238">DNA-binding</keyword>
<feature type="domain" description="Zn(2)-C6 fungal-type" evidence="7">
    <location>
        <begin position="20"/>
        <end position="49"/>
    </location>
</feature>
<evidence type="ECO:0000313" key="8">
    <source>
        <dbReference type="EMBL" id="GAM42327.1"/>
    </source>
</evidence>
<name>A0A478EAS4_TALPI</name>
<keyword evidence="2" id="KW-0805">Transcription regulation</keyword>
<organism evidence="8 9">
    <name type="scientific">Talaromyces pinophilus</name>
    <name type="common">Penicillium pinophilum</name>
    <dbReference type="NCBI Taxonomy" id="128442"/>
    <lineage>
        <taxon>Eukaryota</taxon>
        <taxon>Fungi</taxon>
        <taxon>Dikarya</taxon>
        <taxon>Ascomycota</taxon>
        <taxon>Pezizomycotina</taxon>
        <taxon>Eurotiomycetes</taxon>
        <taxon>Eurotiomycetidae</taxon>
        <taxon>Eurotiales</taxon>
        <taxon>Trichocomaceae</taxon>
        <taxon>Talaromyces</taxon>
        <taxon>Talaromyces sect. Talaromyces</taxon>
    </lineage>
</organism>
<evidence type="ECO:0000256" key="3">
    <source>
        <dbReference type="ARBA" id="ARBA00023125"/>
    </source>
</evidence>
<dbReference type="InterPro" id="IPR051711">
    <property type="entry name" value="Stress_Response_Reg"/>
</dbReference>
<dbReference type="SMART" id="SM00066">
    <property type="entry name" value="GAL4"/>
    <property type="match status" value="1"/>
</dbReference>
<dbReference type="GO" id="GO:0008270">
    <property type="term" value="F:zinc ion binding"/>
    <property type="evidence" value="ECO:0007669"/>
    <property type="project" value="InterPro"/>
</dbReference>
<evidence type="ECO:0000313" key="9">
    <source>
        <dbReference type="Proteomes" id="UP000053095"/>
    </source>
</evidence>
<dbReference type="GO" id="GO:0005634">
    <property type="term" value="C:nucleus"/>
    <property type="evidence" value="ECO:0007669"/>
    <property type="project" value="UniProtKB-SubCell"/>
</dbReference>
<feature type="region of interest" description="Disordered" evidence="6">
    <location>
        <begin position="406"/>
        <end position="448"/>
    </location>
</feature>
<evidence type="ECO:0000256" key="6">
    <source>
        <dbReference type="SAM" id="MobiDB-lite"/>
    </source>
</evidence>
<sequence>MVVDAARKSDSKRLGKLRAACDSCHRTKVKCSGSHPCERCQKMGFHCIYSTSNRIGRPKHTRNKKTIERIRKLHNSQQNSAVSGSLRALGLAGQPTECLDPALSKDSKIDQPSFLDDHNTKLISTDHTAGNDWLLPLAELEAMPGFSQSDENFFNIKTGPDSAAHGSSAFNNIGSSLNSPCPSQPTSYYYDDELTSSSSSQIGIDFQFPAETTFVDTSVLSPTSQSLSPSIDRLQHASTSLGPRTCKCLQHQANLLVSLIETSSSQIQVRIDLALLGISRASEAMRTFLRCDTCWSAEPHHTVAEESLVLAVMNTGLVVKVLEAQLQCLVGVTADYDSGNDDEKVVETEYSIPARLGTYTAGQTETRMLSVASLFHAVSQVNSIFRQLRAQTERLLQLGGTSSLETASQQESVVDPDKSSDSTCGERAGSKTDQSNGDREDNNSAQQLQQAHRALVQLDQRMGSLQESSCRSAALLFKCNESRAVCPRYARIGNP</sequence>
<keyword evidence="9" id="KW-1185">Reference proteome</keyword>
<gene>
    <name evidence="8" type="ORF">TCE0_044f16200</name>
</gene>
<dbReference type="GO" id="GO:0000981">
    <property type="term" value="F:DNA-binding transcription factor activity, RNA polymerase II-specific"/>
    <property type="evidence" value="ECO:0007669"/>
    <property type="project" value="InterPro"/>
</dbReference>
<evidence type="ECO:0000256" key="1">
    <source>
        <dbReference type="ARBA" id="ARBA00004123"/>
    </source>
</evidence>
<evidence type="ECO:0000256" key="4">
    <source>
        <dbReference type="ARBA" id="ARBA00023163"/>
    </source>
</evidence>
<dbReference type="PANTHER" id="PTHR47540:SF2">
    <property type="entry name" value="ZN(II)2CYS6 TRANSCRIPTION FACTOR (EUROFUNG)"/>
    <property type="match status" value="1"/>
</dbReference>
<dbReference type="InterPro" id="IPR001138">
    <property type="entry name" value="Zn2Cys6_DnaBD"/>
</dbReference>
<dbReference type="AlphaFoldDB" id="A0A478EAS4"/>
<evidence type="ECO:0000256" key="5">
    <source>
        <dbReference type="ARBA" id="ARBA00023242"/>
    </source>
</evidence>
<dbReference type="SUPFAM" id="SSF57701">
    <property type="entry name" value="Zn2/Cys6 DNA-binding domain"/>
    <property type="match status" value="1"/>
</dbReference>
<evidence type="ECO:0000256" key="2">
    <source>
        <dbReference type="ARBA" id="ARBA00023015"/>
    </source>
</evidence>
<evidence type="ECO:0000259" key="7">
    <source>
        <dbReference type="PROSITE" id="PS50048"/>
    </source>
</evidence>
<dbReference type="Pfam" id="PF00172">
    <property type="entry name" value="Zn_clus"/>
    <property type="match status" value="1"/>
</dbReference>
<dbReference type="InterPro" id="IPR036864">
    <property type="entry name" value="Zn2-C6_fun-type_DNA-bd_sf"/>
</dbReference>
<keyword evidence="4" id="KW-0804">Transcription</keyword>
<dbReference type="PROSITE" id="PS00463">
    <property type="entry name" value="ZN2_CY6_FUNGAL_1"/>
    <property type="match status" value="1"/>
</dbReference>
<comment type="subcellular location">
    <subcellularLocation>
        <location evidence="1">Nucleus</location>
    </subcellularLocation>
</comment>
<dbReference type="GO" id="GO:0043565">
    <property type="term" value="F:sequence-specific DNA binding"/>
    <property type="evidence" value="ECO:0007669"/>
    <property type="project" value="TreeGrafter"/>
</dbReference>
<dbReference type="GO" id="GO:0045944">
    <property type="term" value="P:positive regulation of transcription by RNA polymerase II"/>
    <property type="evidence" value="ECO:0007669"/>
    <property type="project" value="TreeGrafter"/>
</dbReference>
<dbReference type="Gene3D" id="4.10.240.10">
    <property type="entry name" value="Zn(2)-C6 fungal-type DNA-binding domain"/>
    <property type="match status" value="1"/>
</dbReference>
<reference evidence="9" key="1">
    <citation type="journal article" date="2015" name="Genome Announc.">
        <title>Draft genome sequence of Talaromyces cellulolyticus strain Y-94, a source of lignocellulosic biomass-degrading enzymes.</title>
        <authorList>
            <person name="Fujii T."/>
            <person name="Koike H."/>
            <person name="Sawayama S."/>
            <person name="Yano S."/>
            <person name="Inoue H."/>
        </authorList>
    </citation>
    <scope>NUCLEOTIDE SEQUENCE [LARGE SCALE GENOMIC DNA]</scope>
    <source>
        <strain evidence="9">Y-94</strain>
    </source>
</reference>
<protein>
    <submittedName>
        <fullName evidence="8">C6 finger domain protein</fullName>
    </submittedName>
</protein>